<dbReference type="Gene3D" id="3.40.50.150">
    <property type="entry name" value="Vaccinia Virus protein VP39"/>
    <property type="match status" value="1"/>
</dbReference>
<dbReference type="GO" id="GO:0032259">
    <property type="term" value="P:methylation"/>
    <property type="evidence" value="ECO:0007669"/>
    <property type="project" value="UniProtKB-KW"/>
</dbReference>
<dbReference type="GO" id="GO:0008168">
    <property type="term" value="F:methyltransferase activity"/>
    <property type="evidence" value="ECO:0007669"/>
    <property type="project" value="UniProtKB-KW"/>
</dbReference>
<dbReference type="SUPFAM" id="SSF46785">
    <property type="entry name" value="Winged helix' DNA-binding domain"/>
    <property type="match status" value="1"/>
</dbReference>
<dbReference type="InterPro" id="IPR029063">
    <property type="entry name" value="SAM-dependent_MTases_sf"/>
</dbReference>
<evidence type="ECO:0000313" key="7">
    <source>
        <dbReference type="Proteomes" id="UP001500212"/>
    </source>
</evidence>
<gene>
    <name evidence="6" type="ORF">GCM10023195_51790</name>
</gene>
<organism evidence="6 7">
    <name type="scientific">Actinoallomurus liliacearum</name>
    <dbReference type="NCBI Taxonomy" id="1080073"/>
    <lineage>
        <taxon>Bacteria</taxon>
        <taxon>Bacillati</taxon>
        <taxon>Actinomycetota</taxon>
        <taxon>Actinomycetes</taxon>
        <taxon>Streptosporangiales</taxon>
        <taxon>Thermomonosporaceae</taxon>
        <taxon>Actinoallomurus</taxon>
    </lineage>
</organism>
<dbReference type="SUPFAM" id="SSF53335">
    <property type="entry name" value="S-adenosyl-L-methionine-dependent methyltransferases"/>
    <property type="match status" value="1"/>
</dbReference>
<evidence type="ECO:0000256" key="1">
    <source>
        <dbReference type="ARBA" id="ARBA00022603"/>
    </source>
</evidence>
<evidence type="ECO:0000259" key="5">
    <source>
        <dbReference type="Pfam" id="PF08100"/>
    </source>
</evidence>
<accession>A0ABP8TPY3</accession>
<feature type="domain" description="O-methyltransferase C-terminal" evidence="4">
    <location>
        <begin position="116"/>
        <end position="328"/>
    </location>
</feature>
<dbReference type="Gene3D" id="1.10.10.10">
    <property type="entry name" value="Winged helix-like DNA-binding domain superfamily/Winged helix DNA-binding domain"/>
    <property type="match status" value="1"/>
</dbReference>
<evidence type="ECO:0000256" key="2">
    <source>
        <dbReference type="ARBA" id="ARBA00022679"/>
    </source>
</evidence>
<dbReference type="Pfam" id="PF08100">
    <property type="entry name" value="Dimerisation"/>
    <property type="match status" value="1"/>
</dbReference>
<name>A0ABP8TPY3_9ACTN</name>
<dbReference type="InterPro" id="IPR036390">
    <property type="entry name" value="WH_DNA-bd_sf"/>
</dbReference>
<dbReference type="CDD" id="cd02440">
    <property type="entry name" value="AdoMet_MTases"/>
    <property type="match status" value="1"/>
</dbReference>
<evidence type="ECO:0000313" key="6">
    <source>
        <dbReference type="EMBL" id="GAA4612125.1"/>
    </source>
</evidence>
<dbReference type="InterPro" id="IPR016461">
    <property type="entry name" value="COMT-like"/>
</dbReference>
<dbReference type="RefSeq" id="WP_345359580.1">
    <property type="nucleotide sequence ID" value="NZ_BAABHJ010000019.1"/>
</dbReference>
<reference evidence="7" key="1">
    <citation type="journal article" date="2019" name="Int. J. Syst. Evol. Microbiol.">
        <title>The Global Catalogue of Microorganisms (GCM) 10K type strain sequencing project: providing services to taxonomists for standard genome sequencing and annotation.</title>
        <authorList>
            <consortium name="The Broad Institute Genomics Platform"/>
            <consortium name="The Broad Institute Genome Sequencing Center for Infectious Disease"/>
            <person name="Wu L."/>
            <person name="Ma J."/>
        </authorList>
    </citation>
    <scope>NUCLEOTIDE SEQUENCE [LARGE SCALE GENOMIC DNA]</scope>
    <source>
        <strain evidence="7">JCM 17938</strain>
    </source>
</reference>
<keyword evidence="3" id="KW-0949">S-adenosyl-L-methionine</keyword>
<dbReference type="InterPro" id="IPR012967">
    <property type="entry name" value="COMT_dimerisation"/>
</dbReference>
<proteinExistence type="predicted"/>
<dbReference type="PANTHER" id="PTHR43712">
    <property type="entry name" value="PUTATIVE (AFU_ORTHOLOGUE AFUA_4G14580)-RELATED"/>
    <property type="match status" value="1"/>
</dbReference>
<dbReference type="InterPro" id="IPR036388">
    <property type="entry name" value="WH-like_DNA-bd_sf"/>
</dbReference>
<dbReference type="EMBL" id="BAABHJ010000019">
    <property type="protein sequence ID" value="GAA4612125.1"/>
    <property type="molecule type" value="Genomic_DNA"/>
</dbReference>
<dbReference type="PANTHER" id="PTHR43712:SF2">
    <property type="entry name" value="O-METHYLTRANSFERASE CICE"/>
    <property type="match status" value="1"/>
</dbReference>
<dbReference type="InterPro" id="IPR001077">
    <property type="entry name" value="COMT_C"/>
</dbReference>
<feature type="domain" description="O-methyltransferase dimerisation" evidence="5">
    <location>
        <begin position="20"/>
        <end position="92"/>
    </location>
</feature>
<sequence>MPRSTTSSPALNSQAALVPMLGFAVFQIAAATARLGVPDAIGDGAATAEELAATTGADPAALFRLLRAAAAVGLLTMSDGKKFELTDMGGMFRTDSPVEANSLMLLNSAAPIWKAWGGLADAVRAGETAFDQAYGVGIFDHLEREPELARLFHAAMASGTRSQIPQLARHYSFPDAEHIIDIGGGNGTHIAAVLEANPRARGTVFDTASGISAAPEVLGRAGVADRCATVAGDFFASVPADGNVYLLKNILVDWDDDSCVRILRNCRTAMTPRGRVVVVTTLMPEDIGTQSASDVLPACIFDISLMVTVKGRERTLAEYERLFTRAGLSLSKITRVTPDSADHTTSLFHILEAVSAAHPRQASDGRG</sequence>
<keyword evidence="2" id="KW-0808">Transferase</keyword>
<dbReference type="Proteomes" id="UP001500212">
    <property type="component" value="Unassembled WGS sequence"/>
</dbReference>
<evidence type="ECO:0000256" key="3">
    <source>
        <dbReference type="ARBA" id="ARBA00022691"/>
    </source>
</evidence>
<protein>
    <submittedName>
        <fullName evidence="6">Methyltransferase</fullName>
    </submittedName>
</protein>
<keyword evidence="7" id="KW-1185">Reference proteome</keyword>
<dbReference type="PROSITE" id="PS51683">
    <property type="entry name" value="SAM_OMT_II"/>
    <property type="match status" value="1"/>
</dbReference>
<evidence type="ECO:0000259" key="4">
    <source>
        <dbReference type="Pfam" id="PF00891"/>
    </source>
</evidence>
<dbReference type="PIRSF" id="PIRSF005739">
    <property type="entry name" value="O-mtase"/>
    <property type="match status" value="1"/>
</dbReference>
<keyword evidence="1 6" id="KW-0489">Methyltransferase</keyword>
<comment type="caution">
    <text evidence="6">The sequence shown here is derived from an EMBL/GenBank/DDBJ whole genome shotgun (WGS) entry which is preliminary data.</text>
</comment>
<dbReference type="Pfam" id="PF00891">
    <property type="entry name" value="Methyltransf_2"/>
    <property type="match status" value="1"/>
</dbReference>
<dbReference type="Gene3D" id="1.10.287.1350">
    <property type="match status" value="1"/>
</dbReference>